<sequence>MSANLIGFYRNNAILHVITKWERRYLLLILSLVCFQNQAQQIEGNEVGYPFIKNYSPYEYKSHRQNWAITQSTEGLMYFGNGKGVLEFDGVNWRLISLPNRGHVRSIFTASDGTIYVGGNSELGYLAPDAKGRLVFNSLLQHVSQDKRDFGRVWTVFESNDGIYFQSYNYLFLWQHGKFKTWDFKDRLHRAFYVNNKVYGFELGKGLKTLEDDQFTLTPDGAVVKDFRVEAMLPLSKNQVLLGTRYNGFFKYDGSSIVPVSLSSDELLKTTGLYKAIQGPDSTLIIGSSLGSGIIILNKDGQLRQVIDESTGILNRNVLNVYLDRQNALWIGTQGGIARVELNSVFSVFDHRLGLDGTIQSVIRHRDTIFVGTSVGLHKMIQKEGKWRFKKIEAIPYYTWNTISIKDLLFIGTTYGTYIYKDGVSEHLVDIKETAAELIQSSYDPGTIWLAVDKGLARLQFKNDKWVFAGEILGISSAVRGVVEYKPDEIWLATKASGLFRIQLQMADDNALSLENAVITHYSSQQGVPVGDNRLRLIDNRLYIRSEFNKTFLFDDASNTFAETNYFNVNLELDGQVALPKKNKEQHGVIWLDVINQDGNSLAIARSILENTNTFNTQFYPIGEMIDRYRDSHHADVFYAEDNSLWWGGMNGIVRMNLKGEPTSLGKFQTIIRQIGDLNDSVYFAGNIFNQGPLELTANQNDLRVVYAAPFYQSEAPIVYQTKLEGDSDWSNWSNETKREFTNLWEGNYKFMVRAKNSFGEISDTATFSFSVSPPFHRSAWAFLMYFAGLVLLMTFITRWRSASLKREKIILENIVEERTEKVRRQAAQLKELDIMKSRFFANISHEFRTPLTLILAPIKKLLATTKTDNGDVENLKFRTVKIMERNAERLLRLVNQLLDLSKLEAGNMVLEAKYGNIIQFVRTIAYSFTSLAEQKEITYEIDCPEEEEGYFDSDIIDKIVSNLLSNAFKFTPDKGSITFSASFETNEDIGERGLLIAVKDSGKGISMGLQDKVFERFYQVDNSHTREQEGSGIGLALTKELVDLHHGKIILESEEGKGSTFRVWIPVEKASFSEEEITLNDKELLSDEVKNETGEHFVADTHIKEEDLAEVTSGELSGQEIPLILIVEDNDDLRFFIKDNLKREFRILEAHNGEEGLAIANEYIPDLVISDLMMPKMDGMALCRELKINKPTSHIPVILLTARANVETKLEGLETGADDYLTKPFNIDELVVRVKNLISQRKQLRELFGKEITLEPKAITINSVDQQFLDTLLTLMEDKMADPDFGVPEMQREVGMSKTQLHRKCKALTDQSPGEFMRNFRLKRAAHFLVQEGGNVTDAAYMVGFNNPSYFGKCFKDYFGESPSEYLLSHPKASG</sequence>
<dbReference type="InterPro" id="IPR036097">
    <property type="entry name" value="HisK_dim/P_sf"/>
</dbReference>
<dbReference type="PROSITE" id="PS00041">
    <property type="entry name" value="HTH_ARAC_FAMILY_1"/>
    <property type="match status" value="1"/>
</dbReference>
<dbReference type="Pfam" id="PF00512">
    <property type="entry name" value="HisKA"/>
    <property type="match status" value="1"/>
</dbReference>
<evidence type="ECO:0000259" key="8">
    <source>
        <dbReference type="PROSITE" id="PS01124"/>
    </source>
</evidence>
<comment type="catalytic activity">
    <reaction evidence="1">
        <text>ATP + protein L-histidine = ADP + protein N-phospho-L-histidine.</text>
        <dbReference type="EC" id="2.7.13.3"/>
    </reaction>
</comment>
<dbReference type="PRINTS" id="PR00344">
    <property type="entry name" value="BCTRLSENSOR"/>
</dbReference>
<dbReference type="InterPro" id="IPR013783">
    <property type="entry name" value="Ig-like_fold"/>
</dbReference>
<dbReference type="PROSITE" id="PS01124">
    <property type="entry name" value="HTH_ARAC_FAMILY_2"/>
    <property type="match status" value="1"/>
</dbReference>
<reference evidence="11" key="1">
    <citation type="submission" date="2023-06" db="EMBL/GenBank/DDBJ databases">
        <title>Genomic of Agaribacillus aureum.</title>
        <authorList>
            <person name="Wang G."/>
        </authorList>
    </citation>
    <scope>NUCLEOTIDE SEQUENCE</scope>
    <source>
        <strain evidence="11">BMA12</strain>
    </source>
</reference>
<dbReference type="EC" id="2.7.13.3" evidence="2"/>
<dbReference type="InterPro" id="IPR001789">
    <property type="entry name" value="Sig_transdc_resp-reg_receiver"/>
</dbReference>
<dbReference type="PROSITE" id="PS50110">
    <property type="entry name" value="RESPONSE_REGULATORY"/>
    <property type="match status" value="1"/>
</dbReference>
<dbReference type="InterPro" id="IPR011006">
    <property type="entry name" value="CheY-like_superfamily"/>
</dbReference>
<dbReference type="Gene3D" id="1.10.10.60">
    <property type="entry name" value="Homeodomain-like"/>
    <property type="match status" value="1"/>
</dbReference>
<dbReference type="InterPro" id="IPR018060">
    <property type="entry name" value="HTH_AraC"/>
</dbReference>
<evidence type="ECO:0000256" key="3">
    <source>
        <dbReference type="ARBA" id="ARBA00022553"/>
    </source>
</evidence>
<feature type="modified residue" description="4-aspartylphosphate" evidence="7">
    <location>
        <position position="1172"/>
    </location>
</feature>
<proteinExistence type="predicted"/>
<gene>
    <name evidence="11" type="ORF">QQ020_33205</name>
</gene>
<dbReference type="Gene3D" id="3.40.50.2300">
    <property type="match status" value="1"/>
</dbReference>
<dbReference type="PANTHER" id="PTHR43547">
    <property type="entry name" value="TWO-COMPONENT HISTIDINE KINASE"/>
    <property type="match status" value="1"/>
</dbReference>
<dbReference type="SUPFAM" id="SSF47384">
    <property type="entry name" value="Homodimeric domain of signal transducing histidine kinase"/>
    <property type="match status" value="1"/>
</dbReference>
<dbReference type="PANTHER" id="PTHR43547:SF2">
    <property type="entry name" value="HYBRID SIGNAL TRANSDUCTION HISTIDINE KINASE C"/>
    <property type="match status" value="1"/>
</dbReference>
<dbReference type="InterPro" id="IPR011123">
    <property type="entry name" value="Y_Y_Y"/>
</dbReference>
<dbReference type="SMART" id="SM00388">
    <property type="entry name" value="HisKA"/>
    <property type="match status" value="1"/>
</dbReference>
<evidence type="ECO:0000256" key="2">
    <source>
        <dbReference type="ARBA" id="ARBA00012438"/>
    </source>
</evidence>
<dbReference type="Pfam" id="PF02518">
    <property type="entry name" value="HATPase_c"/>
    <property type="match status" value="1"/>
</dbReference>
<dbReference type="Pfam" id="PF00072">
    <property type="entry name" value="Response_reg"/>
    <property type="match status" value="1"/>
</dbReference>
<dbReference type="InterPro" id="IPR036890">
    <property type="entry name" value="HATPase_C_sf"/>
</dbReference>
<keyword evidence="6" id="KW-0804">Transcription</keyword>
<evidence type="ECO:0000256" key="1">
    <source>
        <dbReference type="ARBA" id="ARBA00000085"/>
    </source>
</evidence>
<dbReference type="InterPro" id="IPR005467">
    <property type="entry name" value="His_kinase_dom"/>
</dbReference>
<organism evidence="11 12">
    <name type="scientific">Agaribacillus aureus</name>
    <dbReference type="NCBI Taxonomy" id="3051825"/>
    <lineage>
        <taxon>Bacteria</taxon>
        <taxon>Pseudomonadati</taxon>
        <taxon>Bacteroidota</taxon>
        <taxon>Cytophagia</taxon>
        <taxon>Cytophagales</taxon>
        <taxon>Splendidivirgaceae</taxon>
        <taxon>Agaribacillus</taxon>
    </lineage>
</organism>
<evidence type="ECO:0000259" key="9">
    <source>
        <dbReference type="PROSITE" id="PS50109"/>
    </source>
</evidence>
<dbReference type="SUPFAM" id="SSF55874">
    <property type="entry name" value="ATPase domain of HSP90 chaperone/DNA topoisomerase II/histidine kinase"/>
    <property type="match status" value="1"/>
</dbReference>
<dbReference type="InterPro" id="IPR003661">
    <property type="entry name" value="HisK_dim/P_dom"/>
</dbReference>
<name>A0ABT8LIE5_9BACT</name>
<protein>
    <recommendedName>
        <fullName evidence="2">histidine kinase</fullName>
        <ecNumber evidence="2">2.7.13.3</ecNumber>
    </recommendedName>
</protein>
<dbReference type="InterPro" id="IPR009057">
    <property type="entry name" value="Homeodomain-like_sf"/>
</dbReference>
<dbReference type="SMART" id="SM00342">
    <property type="entry name" value="HTH_ARAC"/>
    <property type="match status" value="1"/>
</dbReference>
<evidence type="ECO:0000313" key="12">
    <source>
        <dbReference type="Proteomes" id="UP001172083"/>
    </source>
</evidence>
<comment type="caution">
    <text evidence="11">The sequence shown here is derived from an EMBL/GenBank/DDBJ whole genome shotgun (WGS) entry which is preliminary data.</text>
</comment>
<dbReference type="SUPFAM" id="SSF63829">
    <property type="entry name" value="Calcium-dependent phosphotriesterase"/>
    <property type="match status" value="1"/>
</dbReference>
<evidence type="ECO:0000256" key="6">
    <source>
        <dbReference type="ARBA" id="ARBA00023163"/>
    </source>
</evidence>
<evidence type="ECO:0000256" key="7">
    <source>
        <dbReference type="PROSITE-ProRule" id="PRU00169"/>
    </source>
</evidence>
<dbReference type="SMART" id="SM00448">
    <property type="entry name" value="REC"/>
    <property type="match status" value="1"/>
</dbReference>
<feature type="domain" description="Response regulatory" evidence="10">
    <location>
        <begin position="1124"/>
        <end position="1239"/>
    </location>
</feature>
<feature type="domain" description="HTH araC/xylS-type" evidence="8">
    <location>
        <begin position="1271"/>
        <end position="1370"/>
    </location>
</feature>
<dbReference type="PROSITE" id="PS50109">
    <property type="entry name" value="HIS_KIN"/>
    <property type="match status" value="1"/>
</dbReference>
<dbReference type="RefSeq" id="WP_346762314.1">
    <property type="nucleotide sequence ID" value="NZ_JAUJEB010000012.1"/>
</dbReference>
<dbReference type="InterPro" id="IPR015943">
    <property type="entry name" value="WD40/YVTN_repeat-like_dom_sf"/>
</dbReference>
<evidence type="ECO:0000256" key="4">
    <source>
        <dbReference type="ARBA" id="ARBA00023015"/>
    </source>
</evidence>
<dbReference type="CDD" id="cd00082">
    <property type="entry name" value="HisKA"/>
    <property type="match status" value="1"/>
</dbReference>
<keyword evidence="12" id="KW-1185">Reference proteome</keyword>
<dbReference type="Gene3D" id="2.130.10.10">
    <property type="entry name" value="YVTN repeat-like/Quinoprotein amine dehydrogenase"/>
    <property type="match status" value="2"/>
</dbReference>
<dbReference type="CDD" id="cd16922">
    <property type="entry name" value="HATPase_EvgS-ArcB-TorS-like"/>
    <property type="match status" value="1"/>
</dbReference>
<dbReference type="Gene3D" id="3.30.565.10">
    <property type="entry name" value="Histidine kinase-like ATPase, C-terminal domain"/>
    <property type="match status" value="1"/>
</dbReference>
<evidence type="ECO:0000313" key="11">
    <source>
        <dbReference type="EMBL" id="MDN5216976.1"/>
    </source>
</evidence>
<dbReference type="SUPFAM" id="SSF46689">
    <property type="entry name" value="Homeodomain-like"/>
    <property type="match status" value="1"/>
</dbReference>
<dbReference type="InterPro" id="IPR018062">
    <property type="entry name" value="HTH_AraC-typ_CS"/>
</dbReference>
<dbReference type="SMART" id="SM00387">
    <property type="entry name" value="HATPase_c"/>
    <property type="match status" value="1"/>
</dbReference>
<evidence type="ECO:0000259" key="10">
    <source>
        <dbReference type="PROSITE" id="PS50110"/>
    </source>
</evidence>
<accession>A0ABT8LIE5</accession>
<dbReference type="InterPro" id="IPR004358">
    <property type="entry name" value="Sig_transdc_His_kin-like_C"/>
</dbReference>
<evidence type="ECO:0000256" key="5">
    <source>
        <dbReference type="ARBA" id="ARBA00023125"/>
    </source>
</evidence>
<dbReference type="CDD" id="cd17574">
    <property type="entry name" value="REC_OmpR"/>
    <property type="match status" value="1"/>
</dbReference>
<keyword evidence="3 7" id="KW-0597">Phosphoprotein</keyword>
<dbReference type="InterPro" id="IPR003594">
    <property type="entry name" value="HATPase_dom"/>
</dbReference>
<dbReference type="Pfam" id="PF07495">
    <property type="entry name" value="Y_Y_Y"/>
    <property type="match status" value="1"/>
</dbReference>
<dbReference type="Proteomes" id="UP001172083">
    <property type="component" value="Unassembled WGS sequence"/>
</dbReference>
<keyword evidence="4" id="KW-0805">Transcription regulation</keyword>
<dbReference type="Pfam" id="PF12833">
    <property type="entry name" value="HTH_18"/>
    <property type="match status" value="1"/>
</dbReference>
<keyword evidence="5" id="KW-0238">DNA-binding</keyword>
<dbReference type="Gene3D" id="1.10.287.130">
    <property type="match status" value="1"/>
</dbReference>
<dbReference type="Gene3D" id="2.60.40.10">
    <property type="entry name" value="Immunoglobulins"/>
    <property type="match status" value="1"/>
</dbReference>
<dbReference type="EMBL" id="JAUJEB010000012">
    <property type="protein sequence ID" value="MDN5216976.1"/>
    <property type="molecule type" value="Genomic_DNA"/>
</dbReference>
<dbReference type="SUPFAM" id="SSF52172">
    <property type="entry name" value="CheY-like"/>
    <property type="match status" value="1"/>
</dbReference>
<feature type="domain" description="Histidine kinase" evidence="9">
    <location>
        <begin position="843"/>
        <end position="1070"/>
    </location>
</feature>